<feature type="domain" description="Beta-lactamase class A catalytic" evidence="1">
    <location>
        <begin position="20"/>
        <end position="232"/>
    </location>
</feature>
<evidence type="ECO:0000259" key="1">
    <source>
        <dbReference type="Pfam" id="PF13354"/>
    </source>
</evidence>
<reference evidence="2 3" key="1">
    <citation type="submission" date="2019-03" db="EMBL/GenBank/DDBJ databases">
        <title>Genomic Encyclopedia of Type Strains, Phase IV (KMG-IV): sequencing the most valuable type-strain genomes for metagenomic binning, comparative biology and taxonomic classification.</title>
        <authorList>
            <person name="Goeker M."/>
        </authorList>
    </citation>
    <scope>NUCLEOTIDE SEQUENCE [LARGE SCALE GENOMIC DNA]</scope>
    <source>
        <strain evidence="2 3">LX-B</strain>
    </source>
</reference>
<dbReference type="InterPro" id="IPR000871">
    <property type="entry name" value="Beta-lactam_class-A"/>
</dbReference>
<gene>
    <name evidence="2" type="ORF">EDC14_103128</name>
</gene>
<dbReference type="InterPro" id="IPR012338">
    <property type="entry name" value="Beta-lactam/transpept-like"/>
</dbReference>
<dbReference type="PANTHER" id="PTHR35333:SF3">
    <property type="entry name" value="BETA-LACTAMASE-TYPE TRANSPEPTIDASE FOLD CONTAINING PROTEIN"/>
    <property type="match status" value="1"/>
</dbReference>
<dbReference type="RefSeq" id="WP_132016105.1">
    <property type="nucleotide sequence ID" value="NZ_SLUN01000031.1"/>
</dbReference>
<dbReference type="InterPro" id="IPR045155">
    <property type="entry name" value="Beta-lactam_cat"/>
</dbReference>
<dbReference type="OrthoDB" id="9775096at2"/>
<dbReference type="Proteomes" id="UP000295008">
    <property type="component" value="Unassembled WGS sequence"/>
</dbReference>
<evidence type="ECO:0000313" key="2">
    <source>
        <dbReference type="EMBL" id="TCL61859.1"/>
    </source>
</evidence>
<dbReference type="GO" id="GO:0046677">
    <property type="term" value="P:response to antibiotic"/>
    <property type="evidence" value="ECO:0007669"/>
    <property type="project" value="InterPro"/>
</dbReference>
<dbReference type="GO" id="GO:0030655">
    <property type="term" value="P:beta-lactam antibiotic catabolic process"/>
    <property type="evidence" value="ECO:0007669"/>
    <property type="project" value="InterPro"/>
</dbReference>
<protein>
    <submittedName>
        <fullName evidence="2">Beta-lactamase class A</fullName>
    </submittedName>
</protein>
<proteinExistence type="predicted"/>
<dbReference type="PANTHER" id="PTHR35333">
    <property type="entry name" value="BETA-LACTAMASE"/>
    <property type="match status" value="1"/>
</dbReference>
<sequence>MLTLTELILQAIDPTAMKCGFVIKNLRTDETALWNERQRVPSASLIKLPIMAEVLRQAQAGSYSLTRRIRVKQEDKVPFSILTLLETGNDYSLQDLITLMIVQSDNTAANLLIDLAGMEKVNRFLAGLGLSATLLQRKMMDGTARRAGRENFTCAADMARLLELLYREELVDAPSSARMLEIMKQQLDTSMMMLQLPDETVVAHKTGELEQIDHEAGIVYLEGRDYLFVMLVWDAPANRDARLAIGRASRAVYDYFAAQDICG</sequence>
<organism evidence="2 3">
    <name type="scientific">Hydrogenispora ethanolica</name>
    <dbReference type="NCBI Taxonomy" id="1082276"/>
    <lineage>
        <taxon>Bacteria</taxon>
        <taxon>Bacillati</taxon>
        <taxon>Bacillota</taxon>
        <taxon>Hydrogenispora</taxon>
    </lineage>
</organism>
<dbReference type="SUPFAM" id="SSF56601">
    <property type="entry name" value="beta-lactamase/transpeptidase-like"/>
    <property type="match status" value="1"/>
</dbReference>
<dbReference type="EMBL" id="SLUN01000031">
    <property type="protein sequence ID" value="TCL61859.1"/>
    <property type="molecule type" value="Genomic_DNA"/>
</dbReference>
<accession>A0A4R1R8I5</accession>
<dbReference type="GO" id="GO:0008800">
    <property type="term" value="F:beta-lactamase activity"/>
    <property type="evidence" value="ECO:0007669"/>
    <property type="project" value="InterPro"/>
</dbReference>
<dbReference type="Pfam" id="PF13354">
    <property type="entry name" value="Beta-lactamase2"/>
    <property type="match status" value="1"/>
</dbReference>
<evidence type="ECO:0000313" key="3">
    <source>
        <dbReference type="Proteomes" id="UP000295008"/>
    </source>
</evidence>
<dbReference type="AlphaFoldDB" id="A0A4R1R8I5"/>
<name>A0A4R1R8I5_HYDET</name>
<keyword evidence="3" id="KW-1185">Reference proteome</keyword>
<dbReference type="Gene3D" id="3.40.710.10">
    <property type="entry name" value="DD-peptidase/beta-lactamase superfamily"/>
    <property type="match status" value="1"/>
</dbReference>
<comment type="caution">
    <text evidence="2">The sequence shown here is derived from an EMBL/GenBank/DDBJ whole genome shotgun (WGS) entry which is preliminary data.</text>
</comment>